<evidence type="ECO:0000256" key="1">
    <source>
        <dbReference type="SAM" id="MobiDB-lite"/>
    </source>
</evidence>
<evidence type="ECO:0000313" key="2">
    <source>
        <dbReference type="EMBL" id="KAJ7405747.1"/>
    </source>
</evidence>
<keyword evidence="3" id="KW-1185">Reference proteome</keyword>
<dbReference type="PANTHER" id="PTHR33332">
    <property type="entry name" value="REVERSE TRANSCRIPTASE DOMAIN-CONTAINING PROTEIN"/>
    <property type="match status" value="1"/>
</dbReference>
<protein>
    <submittedName>
        <fullName evidence="2">Uncharacterized protein</fullName>
    </submittedName>
</protein>
<gene>
    <name evidence="2" type="ORF">WISP_138438</name>
</gene>
<sequence>MHREEDSEIQQGQVQGPELGKNNPKHQCGLGAVLLGSSSAEKDLDVLVDNKLSMSHECALVAKKVNNILKCIRKSISSSSREVILPLYSALMRSNLESCVEFWAPQHRRDMEPLEQVRWRVER</sequence>
<dbReference type="Proteomes" id="UP001145742">
    <property type="component" value="Unassembled WGS sequence"/>
</dbReference>
<dbReference type="EMBL" id="WHWB01034693">
    <property type="protein sequence ID" value="KAJ7405747.1"/>
    <property type="molecule type" value="Genomic_DNA"/>
</dbReference>
<evidence type="ECO:0000313" key="3">
    <source>
        <dbReference type="Proteomes" id="UP001145742"/>
    </source>
</evidence>
<reference evidence="2" key="1">
    <citation type="submission" date="2019-10" db="EMBL/GenBank/DDBJ databases">
        <authorList>
            <person name="Soares A.E.R."/>
            <person name="Aleixo A."/>
            <person name="Schneider P."/>
            <person name="Miyaki C.Y."/>
            <person name="Schneider M.P."/>
            <person name="Mello C."/>
            <person name="Vasconcelos A.T.R."/>
        </authorList>
    </citation>
    <scope>NUCLEOTIDE SEQUENCE</scope>
    <source>
        <tissue evidence="2">Muscle</tissue>
    </source>
</reference>
<organism evidence="2 3">
    <name type="scientific">Willisornis vidua</name>
    <name type="common">Xingu scale-backed antbird</name>
    <dbReference type="NCBI Taxonomy" id="1566151"/>
    <lineage>
        <taxon>Eukaryota</taxon>
        <taxon>Metazoa</taxon>
        <taxon>Chordata</taxon>
        <taxon>Craniata</taxon>
        <taxon>Vertebrata</taxon>
        <taxon>Euteleostomi</taxon>
        <taxon>Archelosauria</taxon>
        <taxon>Archosauria</taxon>
        <taxon>Dinosauria</taxon>
        <taxon>Saurischia</taxon>
        <taxon>Theropoda</taxon>
        <taxon>Coelurosauria</taxon>
        <taxon>Aves</taxon>
        <taxon>Neognathae</taxon>
        <taxon>Neoaves</taxon>
        <taxon>Telluraves</taxon>
        <taxon>Australaves</taxon>
        <taxon>Passeriformes</taxon>
        <taxon>Thamnophilidae</taxon>
        <taxon>Willisornis</taxon>
    </lineage>
</organism>
<accession>A0ABQ9CT17</accession>
<comment type="caution">
    <text evidence="2">The sequence shown here is derived from an EMBL/GenBank/DDBJ whole genome shotgun (WGS) entry which is preliminary data.</text>
</comment>
<proteinExistence type="predicted"/>
<name>A0ABQ9CT17_9PASS</name>
<feature type="region of interest" description="Disordered" evidence="1">
    <location>
        <begin position="1"/>
        <end position="25"/>
    </location>
</feature>